<dbReference type="GO" id="GO:0015297">
    <property type="term" value="F:antiporter activity"/>
    <property type="evidence" value="ECO:0007669"/>
    <property type="project" value="InterPro"/>
</dbReference>
<dbReference type="EC" id="2.7.6.3" evidence="4"/>
<feature type="domain" description="7,8-dihydro-6-hydroxymethylpterin-pyrophosphokinase" evidence="13">
    <location>
        <begin position="443"/>
        <end position="540"/>
    </location>
</feature>
<comment type="similarity">
    <text evidence="3">Belongs to the multi antimicrobial extrusion (MATE) (TC 2.A.66.1) family.</text>
</comment>
<dbReference type="RefSeq" id="WP_134849546.1">
    <property type="nucleotide sequence ID" value="NZ_CP197400.1"/>
</dbReference>
<keyword evidence="6" id="KW-0812">Transmembrane</keyword>
<dbReference type="SUPFAM" id="SSF55083">
    <property type="entry name" value="6-hydroxymethyl-7,8-dihydropterin pyrophosphokinase, HPPK"/>
    <property type="match status" value="1"/>
</dbReference>
<evidence type="ECO:0000256" key="10">
    <source>
        <dbReference type="ARBA" id="ARBA00022909"/>
    </source>
</evidence>
<proteinExistence type="inferred from homology"/>
<dbReference type="NCBIfam" id="TIGR00797">
    <property type="entry name" value="matE"/>
    <property type="match status" value="1"/>
</dbReference>
<evidence type="ECO:0000256" key="3">
    <source>
        <dbReference type="ARBA" id="ARBA00010199"/>
    </source>
</evidence>
<evidence type="ECO:0000256" key="4">
    <source>
        <dbReference type="ARBA" id="ARBA00013253"/>
    </source>
</evidence>
<evidence type="ECO:0000256" key="6">
    <source>
        <dbReference type="ARBA" id="ARBA00022692"/>
    </source>
</evidence>
<dbReference type="Gene3D" id="3.30.70.560">
    <property type="entry name" value="7,8-Dihydro-6-hydroxymethylpterin-pyrophosphokinase HPPK"/>
    <property type="match status" value="1"/>
</dbReference>
<dbReference type="Proteomes" id="UP000297225">
    <property type="component" value="Unassembled WGS sequence"/>
</dbReference>
<reference evidence="14 15" key="1">
    <citation type="submission" date="2019-03" db="EMBL/GenBank/DDBJ databases">
        <title>Porphyromonas levii Isolated from the Uterus of Dairy Cows.</title>
        <authorList>
            <person name="Francis A.M."/>
        </authorList>
    </citation>
    <scope>NUCLEOTIDE SEQUENCE [LARGE SCALE GENOMIC DNA]</scope>
    <source>
        <strain evidence="14 15">AF5678</strain>
    </source>
</reference>
<dbReference type="GO" id="GO:0003848">
    <property type="term" value="F:2-amino-4-hydroxy-6-hydroxymethyldihydropteridine diphosphokinase activity"/>
    <property type="evidence" value="ECO:0007669"/>
    <property type="project" value="UniProtKB-EC"/>
</dbReference>
<dbReference type="GO" id="GO:0005524">
    <property type="term" value="F:ATP binding"/>
    <property type="evidence" value="ECO:0007669"/>
    <property type="project" value="UniProtKB-KW"/>
</dbReference>
<dbReference type="GO" id="GO:0046656">
    <property type="term" value="P:folic acid biosynthetic process"/>
    <property type="evidence" value="ECO:0007669"/>
    <property type="project" value="UniProtKB-KW"/>
</dbReference>
<gene>
    <name evidence="14" type="ORF">E4P47_08865</name>
</gene>
<sequence>MADALNRRILKLAFPNILSNLTVPLLGIVDLALSGHLKDAYAIGGIAIATTVFSLIYWNFSFLRMGTTGLTAQAHGRGDKEEMGRNLIQSLFIAIIGGISILLLQLPLFRIILGVMSPESALIDYATIYYNIVVWGAPAMLCTYALNGWLIGMQNTWWPMAVSIGTNLINIATSASLVLIWGRGVDGIAIGTLSAQWIGVIALGLGAYYLFLKRGKAHVPTQLGHLRVGLRRYFGTNIHILFRTMLLALISAFFTYSGTQQGALTLAANALLYQFFNFFSYFIDGFAFAAEALVGHFYGMKERKLLRSSIRTLIIWGLGIAVATSIVYMIIASPFLYVLTDKPKVIAYAEHYLPWVYVLPFTGFLAFLFDGVFVGVTATKEMFLSMLTAVLVFFALYYLLPLSDQNHILWASFITYLGVRGVMQILITRRLRGIGLPFEYTYYFSIGSTFLDSERKIRDLITHSFPHGVFSSFYSTPDATGKSDRIYLNSVLRVESALPLEEVIALTKSLEEQAGRDRSSQDVSLDVDVVMQDRLILREKDYRRNYFQNGYNELINHGQTYN</sequence>
<dbReference type="InterPro" id="IPR000550">
    <property type="entry name" value="Hppk"/>
</dbReference>
<dbReference type="Pfam" id="PF01288">
    <property type="entry name" value="HPPK"/>
    <property type="match status" value="1"/>
</dbReference>
<keyword evidence="7" id="KW-0547">Nucleotide-binding</keyword>
<dbReference type="STRING" id="1122973.GCA_000379925_01569"/>
<evidence type="ECO:0000259" key="13">
    <source>
        <dbReference type="Pfam" id="PF01288"/>
    </source>
</evidence>
<dbReference type="AlphaFoldDB" id="A0A4Y8WM74"/>
<comment type="caution">
    <text evidence="14">The sequence shown here is derived from an EMBL/GenBank/DDBJ whole genome shotgun (WGS) entry which is preliminary data.</text>
</comment>
<organism evidence="14 15">
    <name type="scientific">Porphyromonas levii</name>
    <dbReference type="NCBI Taxonomy" id="28114"/>
    <lineage>
        <taxon>Bacteria</taxon>
        <taxon>Pseudomonadati</taxon>
        <taxon>Bacteroidota</taxon>
        <taxon>Bacteroidia</taxon>
        <taxon>Bacteroidales</taxon>
        <taxon>Porphyromonadaceae</taxon>
        <taxon>Porphyromonas</taxon>
    </lineage>
</organism>
<evidence type="ECO:0000256" key="7">
    <source>
        <dbReference type="ARBA" id="ARBA00022741"/>
    </source>
</evidence>
<keyword evidence="8" id="KW-0418">Kinase</keyword>
<dbReference type="GO" id="GO:0042910">
    <property type="term" value="F:xenobiotic transmembrane transporter activity"/>
    <property type="evidence" value="ECO:0007669"/>
    <property type="project" value="InterPro"/>
</dbReference>
<dbReference type="OrthoDB" id="9776324at2"/>
<keyword evidence="15" id="KW-1185">Reference proteome</keyword>
<evidence type="ECO:0000256" key="8">
    <source>
        <dbReference type="ARBA" id="ARBA00022777"/>
    </source>
</evidence>
<dbReference type="EMBL" id="SPNC01000184">
    <property type="protein sequence ID" value="TFH94123.1"/>
    <property type="molecule type" value="Genomic_DNA"/>
</dbReference>
<evidence type="ECO:0000256" key="2">
    <source>
        <dbReference type="ARBA" id="ARBA00005051"/>
    </source>
</evidence>
<dbReference type="CDD" id="cd13136">
    <property type="entry name" value="MATE_DinF_like"/>
    <property type="match status" value="1"/>
</dbReference>
<dbReference type="GO" id="GO:0016301">
    <property type="term" value="F:kinase activity"/>
    <property type="evidence" value="ECO:0007669"/>
    <property type="project" value="UniProtKB-KW"/>
</dbReference>
<name>A0A4Y8WM74_9PORP</name>
<keyword evidence="11" id="KW-1133">Transmembrane helix</keyword>
<evidence type="ECO:0000256" key="9">
    <source>
        <dbReference type="ARBA" id="ARBA00022840"/>
    </source>
</evidence>
<evidence type="ECO:0000256" key="1">
    <source>
        <dbReference type="ARBA" id="ARBA00004141"/>
    </source>
</evidence>
<dbReference type="GO" id="GO:0005886">
    <property type="term" value="C:plasma membrane"/>
    <property type="evidence" value="ECO:0007669"/>
    <property type="project" value="TreeGrafter"/>
</dbReference>
<protein>
    <recommendedName>
        <fullName evidence="4">2-amino-4-hydroxy-6-hydroxymethyldihydropteridine diphosphokinase</fullName>
        <ecNumber evidence="4">2.7.6.3</ecNumber>
    </recommendedName>
</protein>
<evidence type="ECO:0000313" key="15">
    <source>
        <dbReference type="Proteomes" id="UP000297225"/>
    </source>
</evidence>
<dbReference type="GO" id="GO:0046654">
    <property type="term" value="P:tetrahydrofolate biosynthetic process"/>
    <property type="evidence" value="ECO:0007669"/>
    <property type="project" value="UniProtKB-UniPathway"/>
</dbReference>
<keyword evidence="5" id="KW-0808">Transferase</keyword>
<accession>A0A4Y8WM74</accession>
<evidence type="ECO:0000256" key="5">
    <source>
        <dbReference type="ARBA" id="ARBA00022679"/>
    </source>
</evidence>
<comment type="pathway">
    <text evidence="2">Cofactor biosynthesis; tetrahydrofolate biosynthesis; 2-amino-4-hydroxy-6-hydroxymethyl-7,8-dihydropteridine diphosphate from 7,8-dihydroneopterin triphosphate: step 4/4.</text>
</comment>
<dbReference type="Pfam" id="PF01554">
    <property type="entry name" value="MatE"/>
    <property type="match status" value="2"/>
</dbReference>
<comment type="subcellular location">
    <subcellularLocation>
        <location evidence="1">Membrane</location>
        <topology evidence="1">Multi-pass membrane protein</topology>
    </subcellularLocation>
</comment>
<keyword evidence="10" id="KW-0289">Folate biosynthesis</keyword>
<evidence type="ECO:0000256" key="11">
    <source>
        <dbReference type="ARBA" id="ARBA00022989"/>
    </source>
</evidence>
<dbReference type="InterPro" id="IPR002528">
    <property type="entry name" value="MATE_fam"/>
</dbReference>
<keyword evidence="12" id="KW-0472">Membrane</keyword>
<dbReference type="InterPro" id="IPR044644">
    <property type="entry name" value="DinF-like"/>
</dbReference>
<evidence type="ECO:0000256" key="12">
    <source>
        <dbReference type="ARBA" id="ARBA00023136"/>
    </source>
</evidence>
<dbReference type="PANTHER" id="PTHR42893">
    <property type="entry name" value="PROTEIN DETOXIFICATION 44, CHLOROPLASTIC-RELATED"/>
    <property type="match status" value="1"/>
</dbReference>
<evidence type="ECO:0000313" key="14">
    <source>
        <dbReference type="EMBL" id="TFH94123.1"/>
    </source>
</evidence>
<dbReference type="InterPro" id="IPR035907">
    <property type="entry name" value="Hppk_sf"/>
</dbReference>
<dbReference type="PANTHER" id="PTHR42893:SF46">
    <property type="entry name" value="PROTEIN DETOXIFICATION 44, CHLOROPLASTIC"/>
    <property type="match status" value="1"/>
</dbReference>
<keyword evidence="9" id="KW-0067">ATP-binding</keyword>
<dbReference type="UniPathway" id="UPA00077">
    <property type="reaction ID" value="UER00155"/>
</dbReference>